<sequence length="339" mass="35729">MRIPRRVTLSDIATAAGVSKATASKVLNHRGGTSDETRLRVESVMRELGYVAITRERAPADNRTVTAVFDNLVALYSLCVLGGLVDGAQALDVDLVTNVTDSKQGTDIVLNRAWVRRLAAKGHSGLIVVTTSIDAALVSACAQYGVPLVAVDAPNLVDASVVSIGSNHWSGGMDATRHLLELGHRRIGFLGGDAAIPGLRERLAGYREALAAAGVDYDPELVSETGMATAAAAVPGMLELADPPTAFFVTNDGDAMAVVRAVHQSGRRVPEDVSVVGYDDTYSIVASVTHLTTVHTPMHEIGKLALETVIGMAEGRRPISSRLQLATHLVPRESSIARA</sequence>
<dbReference type="Pfam" id="PF13377">
    <property type="entry name" value="Peripla_BP_3"/>
    <property type="match status" value="1"/>
</dbReference>
<dbReference type="GO" id="GO:0000976">
    <property type="term" value="F:transcription cis-regulatory region binding"/>
    <property type="evidence" value="ECO:0007669"/>
    <property type="project" value="TreeGrafter"/>
</dbReference>
<dbReference type="SMART" id="SM00354">
    <property type="entry name" value="HTH_LACI"/>
    <property type="match status" value="1"/>
</dbReference>
<reference evidence="5 6" key="1">
    <citation type="submission" date="2018-05" db="EMBL/GenBank/DDBJ databases">
        <title>Genetic diversity of glacier-inhabiting Cryobacterium bacteria in China and description of Cryobacterium mengkeensis sp. nov. and Arthrobacter glacialis sp. nov.</title>
        <authorList>
            <person name="Liu Q."/>
            <person name="Xin Y.-H."/>
        </authorList>
    </citation>
    <scope>NUCLEOTIDE SEQUENCE [LARGE SCALE GENOMIC DNA]</scope>
    <source>
        <strain evidence="5 6">SK-1</strain>
    </source>
</reference>
<dbReference type="CDD" id="cd01392">
    <property type="entry name" value="HTH_LacI"/>
    <property type="match status" value="1"/>
</dbReference>
<keyword evidence="3" id="KW-0804">Transcription</keyword>
<dbReference type="PROSITE" id="PS50932">
    <property type="entry name" value="HTH_LACI_2"/>
    <property type="match status" value="1"/>
</dbReference>
<comment type="caution">
    <text evidence="5">The sequence shown here is derived from an EMBL/GenBank/DDBJ whole genome shotgun (WGS) entry which is preliminary data.</text>
</comment>
<protein>
    <submittedName>
        <fullName evidence="5">LacI family transcriptional regulator</fullName>
    </submittedName>
</protein>
<dbReference type="InterPro" id="IPR028082">
    <property type="entry name" value="Peripla_BP_I"/>
</dbReference>
<organism evidence="5 6">
    <name type="scientific">Cryobacterium arcticum</name>
    <dbReference type="NCBI Taxonomy" id="670052"/>
    <lineage>
        <taxon>Bacteria</taxon>
        <taxon>Bacillati</taxon>
        <taxon>Actinomycetota</taxon>
        <taxon>Actinomycetes</taxon>
        <taxon>Micrococcales</taxon>
        <taxon>Microbacteriaceae</taxon>
        <taxon>Cryobacterium</taxon>
    </lineage>
</organism>
<dbReference type="PANTHER" id="PTHR30146:SF153">
    <property type="entry name" value="LACTOSE OPERON REPRESSOR"/>
    <property type="match status" value="1"/>
</dbReference>
<dbReference type="PANTHER" id="PTHR30146">
    <property type="entry name" value="LACI-RELATED TRANSCRIPTIONAL REPRESSOR"/>
    <property type="match status" value="1"/>
</dbReference>
<evidence type="ECO:0000313" key="6">
    <source>
        <dbReference type="Proteomes" id="UP000246722"/>
    </source>
</evidence>
<dbReference type="InterPro" id="IPR010982">
    <property type="entry name" value="Lambda_DNA-bd_dom_sf"/>
</dbReference>
<dbReference type="SUPFAM" id="SSF53822">
    <property type="entry name" value="Periplasmic binding protein-like I"/>
    <property type="match status" value="1"/>
</dbReference>
<name>A0A317ZQB0_9MICO</name>
<dbReference type="Pfam" id="PF00356">
    <property type="entry name" value="LacI"/>
    <property type="match status" value="1"/>
</dbReference>
<keyword evidence="6" id="KW-1185">Reference proteome</keyword>
<dbReference type="GO" id="GO:0003700">
    <property type="term" value="F:DNA-binding transcription factor activity"/>
    <property type="evidence" value="ECO:0007669"/>
    <property type="project" value="TreeGrafter"/>
</dbReference>
<dbReference type="InterPro" id="IPR046335">
    <property type="entry name" value="LacI/GalR-like_sensor"/>
</dbReference>
<evidence type="ECO:0000256" key="2">
    <source>
        <dbReference type="ARBA" id="ARBA00023125"/>
    </source>
</evidence>
<keyword evidence="1" id="KW-0805">Transcription regulation</keyword>
<dbReference type="Gene3D" id="3.40.50.2300">
    <property type="match status" value="2"/>
</dbReference>
<dbReference type="RefSeq" id="WP_110127729.1">
    <property type="nucleotide sequence ID" value="NZ_QHLY01000012.1"/>
</dbReference>
<dbReference type="AlphaFoldDB" id="A0A317ZQB0"/>
<accession>A0A317ZQB0</accession>
<feature type="domain" description="HTH lacI-type" evidence="4">
    <location>
        <begin position="7"/>
        <end position="51"/>
    </location>
</feature>
<dbReference type="EMBL" id="QHLY01000012">
    <property type="protein sequence ID" value="PXA68058.1"/>
    <property type="molecule type" value="Genomic_DNA"/>
</dbReference>
<dbReference type="InterPro" id="IPR000843">
    <property type="entry name" value="HTH_LacI"/>
</dbReference>
<dbReference type="Gene3D" id="1.10.260.40">
    <property type="entry name" value="lambda repressor-like DNA-binding domains"/>
    <property type="match status" value="1"/>
</dbReference>
<dbReference type="OrthoDB" id="3227375at2"/>
<dbReference type="Proteomes" id="UP000246722">
    <property type="component" value="Unassembled WGS sequence"/>
</dbReference>
<proteinExistence type="predicted"/>
<gene>
    <name evidence="5" type="ORF">CTB96_15515</name>
</gene>
<dbReference type="PROSITE" id="PS00356">
    <property type="entry name" value="HTH_LACI_1"/>
    <property type="match status" value="1"/>
</dbReference>
<evidence type="ECO:0000313" key="5">
    <source>
        <dbReference type="EMBL" id="PXA68058.1"/>
    </source>
</evidence>
<dbReference type="SUPFAM" id="SSF47413">
    <property type="entry name" value="lambda repressor-like DNA-binding domains"/>
    <property type="match status" value="1"/>
</dbReference>
<evidence type="ECO:0000259" key="4">
    <source>
        <dbReference type="PROSITE" id="PS50932"/>
    </source>
</evidence>
<evidence type="ECO:0000256" key="1">
    <source>
        <dbReference type="ARBA" id="ARBA00023015"/>
    </source>
</evidence>
<keyword evidence="2" id="KW-0238">DNA-binding</keyword>
<evidence type="ECO:0000256" key="3">
    <source>
        <dbReference type="ARBA" id="ARBA00023163"/>
    </source>
</evidence>